<feature type="transmembrane region" description="Helical" evidence="1">
    <location>
        <begin position="43"/>
        <end position="62"/>
    </location>
</feature>
<keyword evidence="1" id="KW-0472">Membrane</keyword>
<reference evidence="3" key="1">
    <citation type="submission" date="2018-01" db="EMBL/GenBank/DDBJ databases">
        <authorList>
            <person name="Gaut B.S."/>
            <person name="Morton B.R."/>
            <person name="Clegg M.T."/>
            <person name="Duvall M.R."/>
        </authorList>
    </citation>
    <scope>NUCLEOTIDE SEQUENCE [LARGE SCALE GENOMIC DNA]</scope>
</reference>
<dbReference type="EMBL" id="OFSP01000078">
    <property type="protein sequence ID" value="SOY77706.1"/>
    <property type="molecule type" value="Genomic_DNA"/>
</dbReference>
<evidence type="ECO:0000256" key="1">
    <source>
        <dbReference type="SAM" id="Phobius"/>
    </source>
</evidence>
<sequence>MDYPNVADRSEHQYLMLRELLGSATTPLVTTALLSMTGRGSSIAWYLIGAALLSAVALPFLARHLEPVPRPSCAVTSLTVLSLRPDAGRNHGVVNRPINTDKH</sequence>
<dbReference type="AlphaFoldDB" id="A0A375CQL8"/>
<organism evidence="2 3">
    <name type="scientific">Cupriavidus taiwanensis</name>
    <dbReference type="NCBI Taxonomy" id="164546"/>
    <lineage>
        <taxon>Bacteria</taxon>
        <taxon>Pseudomonadati</taxon>
        <taxon>Pseudomonadota</taxon>
        <taxon>Betaproteobacteria</taxon>
        <taxon>Burkholderiales</taxon>
        <taxon>Burkholderiaceae</taxon>
        <taxon>Cupriavidus</taxon>
    </lineage>
</organism>
<name>A0A375CQL8_9BURK</name>
<gene>
    <name evidence="2" type="ORF">CBM2589_U10208</name>
</gene>
<accession>A0A375CQL8</accession>
<keyword evidence="1" id="KW-0812">Transmembrane</keyword>
<dbReference type="Proteomes" id="UP000256297">
    <property type="component" value="Unassembled WGS sequence"/>
</dbReference>
<protein>
    <submittedName>
        <fullName evidence="2">Uncharacterized protein</fullName>
    </submittedName>
</protein>
<keyword evidence="1" id="KW-1133">Transmembrane helix</keyword>
<comment type="caution">
    <text evidence="2">The sequence shown here is derived from an EMBL/GenBank/DDBJ whole genome shotgun (WGS) entry which is preliminary data.</text>
</comment>
<evidence type="ECO:0000313" key="3">
    <source>
        <dbReference type="Proteomes" id="UP000256297"/>
    </source>
</evidence>
<proteinExistence type="predicted"/>
<evidence type="ECO:0000313" key="2">
    <source>
        <dbReference type="EMBL" id="SOY77706.1"/>
    </source>
</evidence>